<reference evidence="1" key="1">
    <citation type="submission" date="2021-06" db="EMBL/GenBank/DDBJ databases">
        <authorList>
            <person name="Kallberg Y."/>
            <person name="Tangrot J."/>
            <person name="Rosling A."/>
        </authorList>
    </citation>
    <scope>NUCLEOTIDE SEQUENCE</scope>
    <source>
        <strain evidence="1">AU212A</strain>
    </source>
</reference>
<name>A0ACA9JVT7_9GLOM</name>
<accession>A0ACA9JVT7</accession>
<gene>
    <name evidence="1" type="ORF">SCALOS_LOCUS267</name>
</gene>
<dbReference type="Proteomes" id="UP000789860">
    <property type="component" value="Unassembled WGS sequence"/>
</dbReference>
<comment type="caution">
    <text evidence="1">The sequence shown here is derived from an EMBL/GenBank/DDBJ whole genome shotgun (WGS) entry which is preliminary data.</text>
</comment>
<evidence type="ECO:0000313" key="1">
    <source>
        <dbReference type="EMBL" id="CAG8436280.1"/>
    </source>
</evidence>
<evidence type="ECO:0000313" key="2">
    <source>
        <dbReference type="Proteomes" id="UP000789860"/>
    </source>
</evidence>
<proteinExistence type="predicted"/>
<keyword evidence="2" id="KW-1185">Reference proteome</keyword>
<protein>
    <submittedName>
        <fullName evidence="1">7637_t:CDS:1</fullName>
    </submittedName>
</protein>
<dbReference type="EMBL" id="CAJVPM010000119">
    <property type="protein sequence ID" value="CAG8436280.1"/>
    <property type="molecule type" value="Genomic_DNA"/>
</dbReference>
<sequence length="71" mass="8000">MSIEKYKQNNIAPSLLILNKNSSNSSDDEVNEIDEVEETNKCEPIINLDEINISTDNINQMVHPAINKDAK</sequence>
<organism evidence="1 2">
    <name type="scientific">Scutellospora calospora</name>
    <dbReference type="NCBI Taxonomy" id="85575"/>
    <lineage>
        <taxon>Eukaryota</taxon>
        <taxon>Fungi</taxon>
        <taxon>Fungi incertae sedis</taxon>
        <taxon>Mucoromycota</taxon>
        <taxon>Glomeromycotina</taxon>
        <taxon>Glomeromycetes</taxon>
        <taxon>Diversisporales</taxon>
        <taxon>Gigasporaceae</taxon>
        <taxon>Scutellospora</taxon>
    </lineage>
</organism>